<dbReference type="SUPFAM" id="SSF54001">
    <property type="entry name" value="Cysteine proteinases"/>
    <property type="match status" value="1"/>
</dbReference>
<dbReference type="EMBL" id="JBHUFZ010000003">
    <property type="protein sequence ID" value="MFD1888833.1"/>
    <property type="molecule type" value="Genomic_DNA"/>
</dbReference>
<keyword evidence="3" id="KW-1185">Reference proteome</keyword>
<organism evidence="2 3">
    <name type="scientific">Luteococcus peritonei</name>
    <dbReference type="NCBI Taxonomy" id="88874"/>
    <lineage>
        <taxon>Bacteria</taxon>
        <taxon>Bacillati</taxon>
        <taxon>Actinomycetota</taxon>
        <taxon>Actinomycetes</taxon>
        <taxon>Propionibacteriales</taxon>
        <taxon>Propionibacteriaceae</taxon>
        <taxon>Luteococcus</taxon>
    </lineage>
</organism>
<accession>A0ABW4RT93</accession>
<dbReference type="Proteomes" id="UP001597326">
    <property type="component" value="Unassembled WGS sequence"/>
</dbReference>
<dbReference type="InterPro" id="IPR038765">
    <property type="entry name" value="Papain-like_cys_pep_sf"/>
</dbReference>
<evidence type="ECO:0000256" key="1">
    <source>
        <dbReference type="SAM" id="SignalP"/>
    </source>
</evidence>
<feature type="signal peptide" evidence="1">
    <location>
        <begin position="1"/>
        <end position="25"/>
    </location>
</feature>
<proteinExistence type="predicted"/>
<evidence type="ECO:0000313" key="3">
    <source>
        <dbReference type="Proteomes" id="UP001597326"/>
    </source>
</evidence>
<protein>
    <recommendedName>
        <fullName evidence="4">Transglutaminase-like domain-containing protein</fullName>
    </recommendedName>
</protein>
<comment type="caution">
    <text evidence="2">The sequence shown here is derived from an EMBL/GenBank/DDBJ whole genome shotgun (WGS) entry which is preliminary data.</text>
</comment>
<feature type="chain" id="PRO_5046793933" description="Transglutaminase-like domain-containing protein" evidence="1">
    <location>
        <begin position="26"/>
        <end position="204"/>
    </location>
</feature>
<keyword evidence="1" id="KW-0732">Signal</keyword>
<dbReference type="RefSeq" id="WP_343871913.1">
    <property type="nucleotide sequence ID" value="NZ_BAAAIX010000003.1"/>
</dbReference>
<name>A0ABW4RT93_9ACTN</name>
<evidence type="ECO:0000313" key="2">
    <source>
        <dbReference type="EMBL" id="MFD1888833.1"/>
    </source>
</evidence>
<reference evidence="3" key="1">
    <citation type="journal article" date="2019" name="Int. J. Syst. Evol. Microbiol.">
        <title>The Global Catalogue of Microorganisms (GCM) 10K type strain sequencing project: providing services to taxonomists for standard genome sequencing and annotation.</title>
        <authorList>
            <consortium name="The Broad Institute Genomics Platform"/>
            <consortium name="The Broad Institute Genome Sequencing Center for Infectious Disease"/>
            <person name="Wu L."/>
            <person name="Ma J."/>
        </authorList>
    </citation>
    <scope>NUCLEOTIDE SEQUENCE [LARGE SCALE GENOMIC DNA]</scope>
    <source>
        <strain evidence="3">CAIM 431</strain>
    </source>
</reference>
<gene>
    <name evidence="2" type="ORF">ACFSCS_01360</name>
</gene>
<evidence type="ECO:0008006" key="4">
    <source>
        <dbReference type="Google" id="ProtNLM"/>
    </source>
</evidence>
<sequence length="204" mass="22514">MSRTSRTLALTGASAALLAPALLTAPRPTGPGLDVEQVTSSCRASGLAGWELVDRATRSVHDGFTHHSLWHLWESPTQALRHGRGWSGQYNRALAQVLRSLGFQVVVVHASRVRGLGRNPWWQTGHTWLQVTHQGRTLDVCASRPDNRAGQVGFVPMTQVRPVHPWTREVVTAALVPVVAVEGWRMLLGGDLPRWLYRGFDEPL</sequence>